<organism evidence="2 3">
    <name type="scientific">Actinidia rufa</name>
    <dbReference type="NCBI Taxonomy" id="165716"/>
    <lineage>
        <taxon>Eukaryota</taxon>
        <taxon>Viridiplantae</taxon>
        <taxon>Streptophyta</taxon>
        <taxon>Embryophyta</taxon>
        <taxon>Tracheophyta</taxon>
        <taxon>Spermatophyta</taxon>
        <taxon>Magnoliopsida</taxon>
        <taxon>eudicotyledons</taxon>
        <taxon>Gunneridae</taxon>
        <taxon>Pentapetalae</taxon>
        <taxon>asterids</taxon>
        <taxon>Ericales</taxon>
        <taxon>Actinidiaceae</taxon>
        <taxon>Actinidia</taxon>
    </lineage>
</organism>
<feature type="compositionally biased region" description="Polar residues" evidence="1">
    <location>
        <begin position="107"/>
        <end position="129"/>
    </location>
</feature>
<feature type="region of interest" description="Disordered" evidence="1">
    <location>
        <begin position="1"/>
        <end position="141"/>
    </location>
</feature>
<reference evidence="2 3" key="1">
    <citation type="submission" date="2019-07" db="EMBL/GenBank/DDBJ databases">
        <title>De Novo Assembly of kiwifruit Actinidia rufa.</title>
        <authorList>
            <person name="Sugita-Konishi S."/>
            <person name="Sato K."/>
            <person name="Mori E."/>
            <person name="Abe Y."/>
            <person name="Kisaki G."/>
            <person name="Hamano K."/>
            <person name="Suezawa K."/>
            <person name="Otani M."/>
            <person name="Fukuda T."/>
            <person name="Manabe T."/>
            <person name="Gomi K."/>
            <person name="Tabuchi M."/>
            <person name="Akimitsu K."/>
            <person name="Kataoka I."/>
        </authorList>
    </citation>
    <scope>NUCLEOTIDE SEQUENCE [LARGE SCALE GENOMIC DNA]</scope>
    <source>
        <strain evidence="3">cv. Fuchu</strain>
    </source>
</reference>
<dbReference type="Proteomes" id="UP000585474">
    <property type="component" value="Unassembled WGS sequence"/>
</dbReference>
<proteinExistence type="predicted"/>
<dbReference type="AlphaFoldDB" id="A0A7J0F568"/>
<feature type="compositionally biased region" description="Polar residues" evidence="1">
    <location>
        <begin position="157"/>
        <end position="170"/>
    </location>
</feature>
<dbReference type="EMBL" id="BJWL01000009">
    <property type="protein sequence ID" value="GFY93858.1"/>
    <property type="molecule type" value="Genomic_DNA"/>
</dbReference>
<protein>
    <submittedName>
        <fullName evidence="2">Uncharacterized protein</fullName>
    </submittedName>
</protein>
<accession>A0A7J0F568</accession>
<evidence type="ECO:0000313" key="2">
    <source>
        <dbReference type="EMBL" id="GFY93858.1"/>
    </source>
</evidence>
<evidence type="ECO:0000256" key="1">
    <source>
        <dbReference type="SAM" id="MobiDB-lite"/>
    </source>
</evidence>
<sequence length="170" mass="17783">MIHNASSPREEIFGHSARPCTTKVKPEKGSGNGTQKIPAKGGKGTSQQHQNRGVVIGSAKDKAVGSRAVARNVGCSGKGKRRSNPIRVSEAMFSSQPQRVDGLRASNPRSSVASCGNNSTSQEKTSASTPRVGGLEQAPQDHLLHLGKTSLLGRVQGETSACPNTQRSSN</sequence>
<gene>
    <name evidence="2" type="ORF">Acr_09g0003040</name>
</gene>
<evidence type="ECO:0000313" key="3">
    <source>
        <dbReference type="Proteomes" id="UP000585474"/>
    </source>
</evidence>
<name>A0A7J0F568_9ERIC</name>
<feature type="region of interest" description="Disordered" evidence="1">
    <location>
        <begin position="151"/>
        <end position="170"/>
    </location>
</feature>
<comment type="caution">
    <text evidence="2">The sequence shown here is derived from an EMBL/GenBank/DDBJ whole genome shotgun (WGS) entry which is preliminary data.</text>
</comment>
<keyword evidence="3" id="KW-1185">Reference proteome</keyword>